<dbReference type="InterPro" id="IPR012454">
    <property type="entry name" value="DUF1659"/>
</dbReference>
<sequence length="72" mass="7902">MAQVLLKGSSLKLVFDNGLDDNGKPVYQSRTFNNVRLEATPDELLQAAQAIGSLSQKNFFSIERNDSSDVKA</sequence>
<protein>
    <recommendedName>
        <fullName evidence="1">DUF1659 domain-containing protein</fullName>
    </recommendedName>
</protein>
<comment type="caution">
    <text evidence="2">The sequence shown here is derived from an EMBL/GenBank/DDBJ whole genome shotgun (WGS) entry which is preliminary data.</text>
</comment>
<evidence type="ECO:0000313" key="2">
    <source>
        <dbReference type="EMBL" id="OOP69971.1"/>
    </source>
</evidence>
<dbReference type="RefSeq" id="WP_078109349.1">
    <property type="nucleotide sequence ID" value="NZ_CP065424.1"/>
</dbReference>
<proteinExistence type="predicted"/>
<accession>A0A8E2IAX1</accession>
<evidence type="ECO:0000259" key="1">
    <source>
        <dbReference type="Pfam" id="PF07872"/>
    </source>
</evidence>
<dbReference type="AlphaFoldDB" id="A0A8E2IAX1"/>
<dbReference type="EMBL" id="MTLA01000024">
    <property type="protein sequence ID" value="OOP69971.1"/>
    <property type="molecule type" value="Genomic_DNA"/>
</dbReference>
<dbReference type="Pfam" id="PF07872">
    <property type="entry name" value="DUF1659"/>
    <property type="match status" value="1"/>
</dbReference>
<name>A0A8E2IAX1_9BACI</name>
<evidence type="ECO:0000313" key="3">
    <source>
        <dbReference type="Proteomes" id="UP000189761"/>
    </source>
</evidence>
<dbReference type="Proteomes" id="UP000189761">
    <property type="component" value="Unassembled WGS sequence"/>
</dbReference>
<reference evidence="2 3" key="1">
    <citation type="submission" date="2017-01" db="EMBL/GenBank/DDBJ databases">
        <title>Draft genome sequence of Bacillus oleronius.</title>
        <authorList>
            <person name="Allam M."/>
        </authorList>
    </citation>
    <scope>NUCLEOTIDE SEQUENCE [LARGE SCALE GENOMIC DNA]</scope>
    <source>
        <strain evidence="2 3">DSM 9356</strain>
    </source>
</reference>
<organism evidence="2 3">
    <name type="scientific">Heyndrickxia oleronia</name>
    <dbReference type="NCBI Taxonomy" id="38875"/>
    <lineage>
        <taxon>Bacteria</taxon>
        <taxon>Bacillati</taxon>
        <taxon>Bacillota</taxon>
        <taxon>Bacilli</taxon>
        <taxon>Bacillales</taxon>
        <taxon>Bacillaceae</taxon>
        <taxon>Heyndrickxia</taxon>
    </lineage>
</organism>
<feature type="domain" description="DUF1659" evidence="1">
    <location>
        <begin position="4"/>
        <end position="70"/>
    </location>
</feature>
<gene>
    <name evidence="2" type="ORF">BWZ43_02270</name>
</gene>
<keyword evidence="3" id="KW-1185">Reference proteome</keyword>